<reference evidence="1 2" key="1">
    <citation type="submission" date="2020-08" db="EMBL/GenBank/DDBJ databases">
        <title>Genomic Encyclopedia of Type Strains, Phase III (KMG-III): the genomes of soil and plant-associated and newly described type strains.</title>
        <authorList>
            <person name="Whitman W."/>
        </authorList>
    </citation>
    <scope>NUCLEOTIDE SEQUENCE [LARGE SCALE GENOMIC DNA]</scope>
    <source>
        <strain evidence="1 2">CECT 8840</strain>
    </source>
</reference>
<proteinExistence type="predicted"/>
<evidence type="ECO:0000313" key="2">
    <source>
        <dbReference type="Proteomes" id="UP000552644"/>
    </source>
</evidence>
<dbReference type="AlphaFoldDB" id="A0A7W7VMA7"/>
<dbReference type="Gene3D" id="1.10.10.10">
    <property type="entry name" value="Winged helix-like DNA-binding domain superfamily/Winged helix DNA-binding domain"/>
    <property type="match status" value="1"/>
</dbReference>
<comment type="caution">
    <text evidence="1">The sequence shown here is derived from an EMBL/GenBank/DDBJ whole genome shotgun (WGS) entry which is preliminary data.</text>
</comment>
<evidence type="ECO:0000313" key="1">
    <source>
        <dbReference type="EMBL" id="MBB4915060.1"/>
    </source>
</evidence>
<sequence length="326" mass="36427">MYQVLGLGEEESNLYQFVLANSPVRREHILETFGDAADRLLLQLIDKRLTSGEDLVIACNPESVLSGNVLRAHKQYTTAKGALNDLIVQYHANLNNRVSMDNPVEVLTEPQAVKAAFATIRDTAVHELRAMYTHPFQFVTELVDEVVPHETQCKILVEARVFADPEARRDLQKSHNSGCEIRVTDEDLPTKLLAKDGELAIMPRDGETGAVLMIRPGLMLTVVLAAFDMRWDAAIPAGTYWVRTQEKVGRRKRRASNDVFDQEGVAILRMLVEGATDSMIVNTLGISQRTLTRRVAEFLTLSGAKNRFQLGWIAANSDWMPKLKAS</sequence>
<dbReference type="InterPro" id="IPR036388">
    <property type="entry name" value="WH-like_DNA-bd_sf"/>
</dbReference>
<dbReference type="EMBL" id="JACHJP010000002">
    <property type="protein sequence ID" value="MBB4915060.1"/>
    <property type="molecule type" value="Genomic_DNA"/>
</dbReference>
<accession>A0A7W7VMA7</accession>
<dbReference type="Proteomes" id="UP000552644">
    <property type="component" value="Unassembled WGS sequence"/>
</dbReference>
<dbReference type="RefSeq" id="WP_184713777.1">
    <property type="nucleotide sequence ID" value="NZ_JACHJP010000002.1"/>
</dbReference>
<evidence type="ECO:0008006" key="3">
    <source>
        <dbReference type="Google" id="ProtNLM"/>
    </source>
</evidence>
<protein>
    <recommendedName>
        <fullName evidence="3">HTH luxR-type domain-containing protein</fullName>
    </recommendedName>
</protein>
<organism evidence="1 2">
    <name type="scientific">Streptosporangium saharense</name>
    <dbReference type="NCBI Taxonomy" id="1706840"/>
    <lineage>
        <taxon>Bacteria</taxon>
        <taxon>Bacillati</taxon>
        <taxon>Actinomycetota</taxon>
        <taxon>Actinomycetes</taxon>
        <taxon>Streptosporangiales</taxon>
        <taxon>Streptosporangiaceae</taxon>
        <taxon>Streptosporangium</taxon>
    </lineage>
</organism>
<gene>
    <name evidence="1" type="ORF">FHS44_002145</name>
</gene>
<name>A0A7W7VMA7_9ACTN</name>
<keyword evidence="2" id="KW-1185">Reference proteome</keyword>